<protein>
    <submittedName>
        <fullName evidence="1">Uncharacterized protein</fullName>
    </submittedName>
</protein>
<evidence type="ECO:0000313" key="1">
    <source>
        <dbReference type="EMBL" id="KKL23261.1"/>
    </source>
</evidence>
<name>A0A0F9E030_9ZZZZ</name>
<dbReference type="AlphaFoldDB" id="A0A0F9E030"/>
<sequence length="49" mass="5806">MIKPKCNICKKELKEFGAILLSPPLKIKKDLVKKYHICKTCYKKIKRML</sequence>
<proteinExistence type="predicted"/>
<comment type="caution">
    <text evidence="1">The sequence shown here is derived from an EMBL/GenBank/DDBJ whole genome shotgun (WGS) entry which is preliminary data.</text>
</comment>
<dbReference type="EMBL" id="LAZR01037039">
    <property type="protein sequence ID" value="KKL23261.1"/>
    <property type="molecule type" value="Genomic_DNA"/>
</dbReference>
<reference evidence="1" key="1">
    <citation type="journal article" date="2015" name="Nature">
        <title>Complex archaea that bridge the gap between prokaryotes and eukaryotes.</title>
        <authorList>
            <person name="Spang A."/>
            <person name="Saw J.H."/>
            <person name="Jorgensen S.L."/>
            <person name="Zaremba-Niedzwiedzka K."/>
            <person name="Martijn J."/>
            <person name="Lind A.E."/>
            <person name="van Eijk R."/>
            <person name="Schleper C."/>
            <person name="Guy L."/>
            <person name="Ettema T.J."/>
        </authorList>
    </citation>
    <scope>NUCLEOTIDE SEQUENCE</scope>
</reference>
<accession>A0A0F9E030</accession>
<gene>
    <name evidence="1" type="ORF">LCGC14_2427160</name>
</gene>
<organism evidence="1">
    <name type="scientific">marine sediment metagenome</name>
    <dbReference type="NCBI Taxonomy" id="412755"/>
    <lineage>
        <taxon>unclassified sequences</taxon>
        <taxon>metagenomes</taxon>
        <taxon>ecological metagenomes</taxon>
    </lineage>
</organism>